<sequence length="248" mass="26897">MFDIPGMGDALRALEAQRKRDLEDWMDEHGYDVVVFQAQGDVGKANVDTNAESAEYALRNGMKYSNGNRAIMHMGVPTVSVAMGVMEENGMPVNLTFAGKAGSDVELLRYACAYEHKSQQRVAPQLTPELPTDEKTGDYQKMGHAPPVLEVQSSYVRESDKLTMTGQVASDLEVEIEAYVNGKPVAEGGVKVDSNGDFTVEADFEPYQPKKALYGGNGKDVEQPMIVLLARSKGGVVGHLTFATEATS</sequence>
<keyword evidence="2" id="KW-1185">Reference proteome</keyword>
<protein>
    <submittedName>
        <fullName evidence="1">Uncharacterized protein</fullName>
    </submittedName>
</protein>
<evidence type="ECO:0000313" key="1">
    <source>
        <dbReference type="EMBL" id="KAK3082069.1"/>
    </source>
</evidence>
<comment type="caution">
    <text evidence="1">The sequence shown here is derived from an EMBL/GenBank/DDBJ whole genome shotgun (WGS) entry which is preliminary data.</text>
</comment>
<name>A0ACC3DYW6_9PEZI</name>
<accession>A0ACC3DYW6</accession>
<gene>
    <name evidence="1" type="ORF">LTS18_005467</name>
</gene>
<reference evidence="1" key="1">
    <citation type="submission" date="2024-09" db="EMBL/GenBank/DDBJ databases">
        <title>Black Yeasts Isolated from many extreme environments.</title>
        <authorList>
            <person name="Coleine C."/>
            <person name="Stajich J.E."/>
            <person name="Selbmann L."/>
        </authorList>
    </citation>
    <scope>NUCLEOTIDE SEQUENCE</scope>
    <source>
        <strain evidence="1">CCFEE 5737</strain>
    </source>
</reference>
<proteinExistence type="predicted"/>
<evidence type="ECO:0000313" key="2">
    <source>
        <dbReference type="Proteomes" id="UP001186974"/>
    </source>
</evidence>
<dbReference type="EMBL" id="JAWDJW010000013">
    <property type="protein sequence ID" value="KAK3082069.1"/>
    <property type="molecule type" value="Genomic_DNA"/>
</dbReference>
<organism evidence="1 2">
    <name type="scientific">Coniosporium uncinatum</name>
    <dbReference type="NCBI Taxonomy" id="93489"/>
    <lineage>
        <taxon>Eukaryota</taxon>
        <taxon>Fungi</taxon>
        <taxon>Dikarya</taxon>
        <taxon>Ascomycota</taxon>
        <taxon>Pezizomycotina</taxon>
        <taxon>Dothideomycetes</taxon>
        <taxon>Dothideomycetes incertae sedis</taxon>
        <taxon>Coniosporium</taxon>
    </lineage>
</organism>
<dbReference type="Proteomes" id="UP001186974">
    <property type="component" value="Unassembled WGS sequence"/>
</dbReference>